<keyword evidence="5 8" id="KW-1133">Transmembrane helix</keyword>
<name>A0A1V6TUX0_9EURO</name>
<evidence type="ECO:0000256" key="2">
    <source>
        <dbReference type="ARBA" id="ARBA00008170"/>
    </source>
</evidence>
<dbReference type="AlphaFoldDB" id="A0A1V6TUX0"/>
<evidence type="ECO:0000256" key="7">
    <source>
        <dbReference type="ARBA" id="ARBA00023136"/>
    </source>
</evidence>
<sequence length="386" mass="42425">MARSLLSSKFLTLLPFVGIVANGLQLPALVVFAINLGAMSVLSEWINRCINAISINTKRLTTELLKGTFGNSVELMIGISAGFRGATHISRSILLGSILCKLLLVLGSSLFFAGYDKNRLRFDRHLTTTLSSLMMVIFIMLAIPTALEALSSRHDISIEEAILAQHTTAINLIGLLVIFLFFRLRTHADMFASTPIQHGRSKSHIPEDTTTVQELQHSDRYWLPPVVLVVASSCMLACAFPLVDSLAGTGKTLNTNPSFATITIIPLVANIAKYRAIVEGSRSEGQIERGIRAIINGILRLTMLVAPLLVAVGWVFDQPFILKFDEFEATTLLLSIVVMTYLISDGRSNYFEGLMLVGTYIIMSFSFYVRPDSPAAIIAVRSEEHY</sequence>
<keyword evidence="6" id="KW-0406">Ion transport</keyword>
<dbReference type="Pfam" id="PF01699">
    <property type="entry name" value="Na_Ca_ex"/>
    <property type="match status" value="2"/>
</dbReference>
<feature type="transmembrane region" description="Helical" evidence="8">
    <location>
        <begin position="327"/>
        <end position="343"/>
    </location>
</feature>
<dbReference type="InterPro" id="IPR004837">
    <property type="entry name" value="NaCa_Exmemb"/>
</dbReference>
<dbReference type="PANTHER" id="PTHR31503">
    <property type="entry name" value="VACUOLAR CALCIUM ION TRANSPORTER"/>
    <property type="match status" value="1"/>
</dbReference>
<feature type="transmembrane region" description="Helical" evidence="8">
    <location>
        <begin position="125"/>
        <end position="143"/>
    </location>
</feature>
<keyword evidence="3" id="KW-0813">Transport</keyword>
<dbReference type="GO" id="GO:0015369">
    <property type="term" value="F:calcium:proton antiporter activity"/>
    <property type="evidence" value="ECO:0007669"/>
    <property type="project" value="UniProtKB-ARBA"/>
</dbReference>
<evidence type="ECO:0000259" key="9">
    <source>
        <dbReference type="Pfam" id="PF01699"/>
    </source>
</evidence>
<reference evidence="11" key="1">
    <citation type="journal article" date="2017" name="Nat. Microbiol.">
        <title>Global analysis of biosynthetic gene clusters reveals vast potential of secondary metabolite production in Penicillium species.</title>
        <authorList>
            <person name="Nielsen J.C."/>
            <person name="Grijseels S."/>
            <person name="Prigent S."/>
            <person name="Ji B."/>
            <person name="Dainat J."/>
            <person name="Nielsen K.F."/>
            <person name="Frisvad J.C."/>
            <person name="Workman M."/>
            <person name="Nielsen J."/>
        </authorList>
    </citation>
    <scope>NUCLEOTIDE SEQUENCE [LARGE SCALE GENOMIC DNA]</scope>
    <source>
        <strain evidence="11">IBT 24891</strain>
    </source>
</reference>
<keyword evidence="7 8" id="KW-0472">Membrane</keyword>
<protein>
    <recommendedName>
        <fullName evidence="9">Sodium/calcium exchanger membrane region domain-containing protein</fullName>
    </recommendedName>
</protein>
<evidence type="ECO:0000256" key="3">
    <source>
        <dbReference type="ARBA" id="ARBA00022448"/>
    </source>
</evidence>
<dbReference type="Proteomes" id="UP000191285">
    <property type="component" value="Unassembled WGS sequence"/>
</dbReference>
<dbReference type="PANTHER" id="PTHR31503:SF22">
    <property type="entry name" value="VACUOLAR CALCIUM ION TRANSPORTER"/>
    <property type="match status" value="1"/>
</dbReference>
<dbReference type="InterPro" id="IPR044880">
    <property type="entry name" value="NCX_ion-bd_dom_sf"/>
</dbReference>
<dbReference type="OrthoDB" id="1699231at2759"/>
<gene>
    <name evidence="10" type="ORF">PENSTE_c002G04206</name>
</gene>
<evidence type="ECO:0000313" key="11">
    <source>
        <dbReference type="Proteomes" id="UP000191285"/>
    </source>
</evidence>
<evidence type="ECO:0000256" key="6">
    <source>
        <dbReference type="ARBA" id="ARBA00023065"/>
    </source>
</evidence>
<feature type="transmembrane region" description="Helical" evidence="8">
    <location>
        <begin position="221"/>
        <end position="243"/>
    </location>
</feature>
<dbReference type="STRING" id="303698.A0A1V6TUX0"/>
<accession>A0A1V6TUX0</accession>
<feature type="domain" description="Sodium/calcium exchanger membrane region" evidence="9">
    <location>
        <begin position="28"/>
        <end position="183"/>
    </location>
</feature>
<dbReference type="GO" id="GO:0006874">
    <property type="term" value="P:intracellular calcium ion homeostasis"/>
    <property type="evidence" value="ECO:0007669"/>
    <property type="project" value="TreeGrafter"/>
</dbReference>
<evidence type="ECO:0000256" key="8">
    <source>
        <dbReference type="SAM" id="Phobius"/>
    </source>
</evidence>
<dbReference type="GO" id="GO:0012505">
    <property type="term" value="C:endomembrane system"/>
    <property type="evidence" value="ECO:0007669"/>
    <property type="project" value="UniProtKB-SubCell"/>
</dbReference>
<feature type="transmembrane region" description="Helical" evidence="8">
    <location>
        <begin position="93"/>
        <end position="113"/>
    </location>
</feature>
<feature type="transmembrane region" description="Helical" evidence="8">
    <location>
        <begin position="255"/>
        <end position="272"/>
    </location>
</feature>
<evidence type="ECO:0000313" key="10">
    <source>
        <dbReference type="EMBL" id="OQE29774.1"/>
    </source>
</evidence>
<dbReference type="EMBL" id="MLKD01000002">
    <property type="protein sequence ID" value="OQE29774.1"/>
    <property type="molecule type" value="Genomic_DNA"/>
</dbReference>
<comment type="caution">
    <text evidence="10">The sequence shown here is derived from an EMBL/GenBank/DDBJ whole genome shotgun (WGS) entry which is preliminary data.</text>
</comment>
<comment type="subcellular location">
    <subcellularLocation>
        <location evidence="1">Endomembrane system</location>
        <topology evidence="1">Multi-pass membrane protein</topology>
    </subcellularLocation>
</comment>
<comment type="similarity">
    <text evidence="2">Belongs to the Ca(2+):cation antiporter (CaCA) (TC 2.A.19) family.</text>
</comment>
<dbReference type="InterPro" id="IPR004713">
    <property type="entry name" value="CaH_exchang"/>
</dbReference>
<keyword evidence="11" id="KW-1185">Reference proteome</keyword>
<proteinExistence type="inferred from homology"/>
<keyword evidence="4 8" id="KW-0812">Transmembrane</keyword>
<feature type="transmembrane region" description="Helical" evidence="8">
    <location>
        <begin position="163"/>
        <end position="182"/>
    </location>
</feature>
<organism evidence="10 11">
    <name type="scientific">Penicillium steckii</name>
    <dbReference type="NCBI Taxonomy" id="303698"/>
    <lineage>
        <taxon>Eukaryota</taxon>
        <taxon>Fungi</taxon>
        <taxon>Dikarya</taxon>
        <taxon>Ascomycota</taxon>
        <taxon>Pezizomycotina</taxon>
        <taxon>Eurotiomycetes</taxon>
        <taxon>Eurotiomycetidae</taxon>
        <taxon>Eurotiales</taxon>
        <taxon>Aspergillaceae</taxon>
        <taxon>Penicillium</taxon>
    </lineage>
</organism>
<evidence type="ECO:0000256" key="4">
    <source>
        <dbReference type="ARBA" id="ARBA00022692"/>
    </source>
</evidence>
<feature type="domain" description="Sodium/calcium exchanger membrane region" evidence="9">
    <location>
        <begin position="226"/>
        <end position="367"/>
    </location>
</feature>
<feature type="transmembrane region" description="Helical" evidence="8">
    <location>
        <begin position="350"/>
        <end position="369"/>
    </location>
</feature>
<dbReference type="GO" id="GO:0000329">
    <property type="term" value="C:fungal-type vacuole membrane"/>
    <property type="evidence" value="ECO:0007669"/>
    <property type="project" value="TreeGrafter"/>
</dbReference>
<dbReference type="Gene3D" id="1.20.1420.30">
    <property type="entry name" value="NCX, central ion-binding region"/>
    <property type="match status" value="1"/>
</dbReference>
<feature type="transmembrane region" description="Helical" evidence="8">
    <location>
        <begin position="293"/>
        <end position="315"/>
    </location>
</feature>
<evidence type="ECO:0000256" key="5">
    <source>
        <dbReference type="ARBA" id="ARBA00022989"/>
    </source>
</evidence>
<evidence type="ECO:0000256" key="1">
    <source>
        <dbReference type="ARBA" id="ARBA00004127"/>
    </source>
</evidence>